<name>A0A645HAC6_9ZZZZ</name>
<gene>
    <name evidence="1" type="ORF">SDC9_180223</name>
</gene>
<dbReference type="EMBL" id="VSSQ01084912">
    <property type="protein sequence ID" value="MPN32743.1"/>
    <property type="molecule type" value="Genomic_DNA"/>
</dbReference>
<reference evidence="1" key="1">
    <citation type="submission" date="2019-08" db="EMBL/GenBank/DDBJ databases">
        <authorList>
            <person name="Kucharzyk K."/>
            <person name="Murdoch R.W."/>
            <person name="Higgins S."/>
            <person name="Loffler F."/>
        </authorList>
    </citation>
    <scope>NUCLEOTIDE SEQUENCE</scope>
</reference>
<accession>A0A645HAC6</accession>
<proteinExistence type="predicted"/>
<sequence length="96" mass="11142">MCAEKDPLDCHRSILISPILVSEGYSVVHILPDGKRETHSELEDRLLRLYFPQTPQQNFFHVIEGDNNNNLINLSYALRNKDLMYKSKITKSLKLN</sequence>
<organism evidence="1">
    <name type="scientific">bioreactor metagenome</name>
    <dbReference type="NCBI Taxonomy" id="1076179"/>
    <lineage>
        <taxon>unclassified sequences</taxon>
        <taxon>metagenomes</taxon>
        <taxon>ecological metagenomes</taxon>
    </lineage>
</organism>
<evidence type="ECO:0000313" key="1">
    <source>
        <dbReference type="EMBL" id="MPN32743.1"/>
    </source>
</evidence>
<protein>
    <recommendedName>
        <fullName evidence="2">DUF488 domain-containing protein</fullName>
    </recommendedName>
</protein>
<comment type="caution">
    <text evidence="1">The sequence shown here is derived from an EMBL/GenBank/DDBJ whole genome shotgun (WGS) entry which is preliminary data.</text>
</comment>
<evidence type="ECO:0008006" key="2">
    <source>
        <dbReference type="Google" id="ProtNLM"/>
    </source>
</evidence>
<dbReference type="AlphaFoldDB" id="A0A645HAC6"/>